<comment type="caution">
    <text evidence="1">The sequence shown here is derived from an EMBL/GenBank/DDBJ whole genome shotgun (WGS) entry which is preliminary data.</text>
</comment>
<name>A0AAE0CMM6_9ROSI</name>
<dbReference type="PANTHER" id="PTHR46890:SF49">
    <property type="entry name" value="RNA-DIRECTED DNA POLYMERASE"/>
    <property type="match status" value="1"/>
</dbReference>
<keyword evidence="2" id="KW-1185">Reference proteome</keyword>
<evidence type="ECO:0000313" key="2">
    <source>
        <dbReference type="Proteomes" id="UP001280121"/>
    </source>
</evidence>
<dbReference type="EMBL" id="JANJYI010000003">
    <property type="protein sequence ID" value="KAK2656845.1"/>
    <property type="molecule type" value="Genomic_DNA"/>
</dbReference>
<dbReference type="AlphaFoldDB" id="A0AAE0CMM6"/>
<sequence>MNFIKKNWDWIKDDFMKLMHAFYEDGVVIEDLNYTFITLIPKTKCPVNLKEYRRISLIGSSYKVLAKVLANRLKIIMKLVIGQSQMAFIKGGQIVDSFVADEVIHQLKKHGKGGLLFVDDMISFLEPNMEYLLNVKRILRCFELVSGLRVNFHKSCLVRVGKKRPLFPIPIVVAKKLEKLQRAFFWNDSHMRRKIHSIDRDTLSKHKKHGGLGIGK</sequence>
<dbReference type="PANTHER" id="PTHR46890">
    <property type="entry name" value="NON-LTR RETROLELEMENT REVERSE TRANSCRIPTASE-LIKE PROTEIN-RELATED"/>
    <property type="match status" value="1"/>
</dbReference>
<accession>A0AAE0CMM6</accession>
<evidence type="ECO:0008006" key="3">
    <source>
        <dbReference type="Google" id="ProtNLM"/>
    </source>
</evidence>
<organism evidence="1 2">
    <name type="scientific">Dipteronia dyeriana</name>
    <dbReference type="NCBI Taxonomy" id="168575"/>
    <lineage>
        <taxon>Eukaryota</taxon>
        <taxon>Viridiplantae</taxon>
        <taxon>Streptophyta</taxon>
        <taxon>Embryophyta</taxon>
        <taxon>Tracheophyta</taxon>
        <taxon>Spermatophyta</taxon>
        <taxon>Magnoliopsida</taxon>
        <taxon>eudicotyledons</taxon>
        <taxon>Gunneridae</taxon>
        <taxon>Pentapetalae</taxon>
        <taxon>rosids</taxon>
        <taxon>malvids</taxon>
        <taxon>Sapindales</taxon>
        <taxon>Sapindaceae</taxon>
        <taxon>Hippocastanoideae</taxon>
        <taxon>Acereae</taxon>
        <taxon>Dipteronia</taxon>
    </lineage>
</organism>
<proteinExistence type="predicted"/>
<gene>
    <name evidence="1" type="ORF">Ddye_009897</name>
</gene>
<dbReference type="Proteomes" id="UP001280121">
    <property type="component" value="Unassembled WGS sequence"/>
</dbReference>
<dbReference type="InterPro" id="IPR052343">
    <property type="entry name" value="Retrotransposon-Effector_Assoc"/>
</dbReference>
<evidence type="ECO:0000313" key="1">
    <source>
        <dbReference type="EMBL" id="KAK2656845.1"/>
    </source>
</evidence>
<protein>
    <recommendedName>
        <fullName evidence="3">Reverse transcriptase domain-containing protein</fullName>
    </recommendedName>
</protein>
<reference evidence="1" key="1">
    <citation type="journal article" date="2023" name="Plant J.">
        <title>Genome sequences and population genomics provide insights into the demographic history, inbreeding, and mutation load of two 'living fossil' tree species of Dipteronia.</title>
        <authorList>
            <person name="Feng Y."/>
            <person name="Comes H.P."/>
            <person name="Chen J."/>
            <person name="Zhu S."/>
            <person name="Lu R."/>
            <person name="Zhang X."/>
            <person name="Li P."/>
            <person name="Qiu J."/>
            <person name="Olsen K.M."/>
            <person name="Qiu Y."/>
        </authorList>
    </citation>
    <scope>NUCLEOTIDE SEQUENCE</scope>
    <source>
        <strain evidence="1">KIB01</strain>
    </source>
</reference>